<protein>
    <recommendedName>
        <fullName evidence="3">ASCH domain-containing protein</fullName>
    </recommendedName>
</protein>
<organism evidence="1 2">
    <name type="scientific">Hyphomicrobium denitrificans 1NES1</name>
    <dbReference type="NCBI Taxonomy" id="670307"/>
    <lineage>
        <taxon>Bacteria</taxon>
        <taxon>Pseudomonadati</taxon>
        <taxon>Pseudomonadota</taxon>
        <taxon>Alphaproteobacteria</taxon>
        <taxon>Hyphomicrobiales</taxon>
        <taxon>Hyphomicrobiaceae</taxon>
        <taxon>Hyphomicrobium</taxon>
    </lineage>
</organism>
<dbReference type="HOGENOM" id="CLU_153687_0_0_5"/>
<dbReference type="RefSeq" id="WP_015597058.1">
    <property type="nucleotide sequence ID" value="NC_021172.1"/>
</dbReference>
<dbReference type="AlphaFoldDB" id="N0B932"/>
<evidence type="ECO:0000313" key="1">
    <source>
        <dbReference type="EMBL" id="AGK57021.1"/>
    </source>
</evidence>
<dbReference type="eggNOG" id="ENOG5033NET">
    <property type="taxonomic scope" value="Bacteria"/>
</dbReference>
<sequence>MGNSKSSILQLNLHREFFEAIAKGTKHGEYRDRTDYWKTRLEGREYDFIRFRNGYGPNVPEMDVQWKGVEKRRGCYAIRLGKILSLKRWNG</sequence>
<dbReference type="EMBL" id="CP005587">
    <property type="protein sequence ID" value="AGK57021.1"/>
    <property type="molecule type" value="Genomic_DNA"/>
</dbReference>
<accession>N0B932</accession>
<proteinExistence type="predicted"/>
<evidence type="ECO:0008006" key="3">
    <source>
        <dbReference type="Google" id="ProtNLM"/>
    </source>
</evidence>
<name>N0B932_9HYPH</name>
<gene>
    <name evidence="1" type="ORF">HYPDE_26703</name>
</gene>
<dbReference type="OrthoDB" id="9133299at2"/>
<keyword evidence="2" id="KW-1185">Reference proteome</keyword>
<dbReference type="Proteomes" id="UP000005952">
    <property type="component" value="Chromosome"/>
</dbReference>
<reference evidence="1 2" key="1">
    <citation type="journal article" date="2013" name="Genome Announc.">
        <title>Genome sequences for three denitrifying bacterial strains isolated from a uranium- and nitrate-contaminated subsurface environment.</title>
        <authorList>
            <person name="Venkatramanan R."/>
            <person name="Prakash O."/>
            <person name="Woyke T."/>
            <person name="Chain P."/>
            <person name="Goodwin L.A."/>
            <person name="Watson D."/>
            <person name="Brooks S."/>
            <person name="Kostka J.E."/>
            <person name="Green S.J."/>
        </authorList>
    </citation>
    <scope>NUCLEOTIDE SEQUENCE [LARGE SCALE GENOMIC DNA]</scope>
    <source>
        <strain evidence="1 2">1NES1</strain>
    </source>
</reference>
<dbReference type="KEGG" id="hdt:HYPDE_26703"/>
<dbReference type="STRING" id="670307.HYPDE_26703"/>
<evidence type="ECO:0000313" key="2">
    <source>
        <dbReference type="Proteomes" id="UP000005952"/>
    </source>
</evidence>